<keyword evidence="3" id="KW-1185">Reference proteome</keyword>
<proteinExistence type="predicted"/>
<evidence type="ECO:0000313" key="3">
    <source>
        <dbReference type="Proteomes" id="UP000534286"/>
    </source>
</evidence>
<dbReference type="Proteomes" id="UP000534286">
    <property type="component" value="Unassembled WGS sequence"/>
</dbReference>
<gene>
    <name evidence="2" type="ORF">FHR32_004861</name>
</gene>
<sequence>MLHLSYDDLTRIHVVNKCEAGRSRRDIPPRPPGLSAGEVLEPEDRTGRPAHHAGIAVGLLEPDVSAVPEASGGRPDRVIHPRAEHPRRNRDPGGIAVGRGQDGTCLGRARMRTSRRDAPELDTPWHGLRGLRPGDGQREIPGGLPGGPRVGGPRRGGVARIGPGRGVIRGVARRIGPRRTGLRRSEITRSARSAWSTRSAWPARLRRIGITRPIRSAWPARLRWRRERLENGLVGSGGRGRGRGLGCCGSRTAEKEEPCGGQAKEMSHEIPNESRC</sequence>
<feature type="region of interest" description="Disordered" evidence="1">
    <location>
        <begin position="66"/>
        <end position="156"/>
    </location>
</feature>
<feature type="compositionally biased region" description="Gly residues" evidence="1">
    <location>
        <begin position="143"/>
        <end position="155"/>
    </location>
</feature>
<evidence type="ECO:0000313" key="2">
    <source>
        <dbReference type="EMBL" id="MBB4940484.1"/>
    </source>
</evidence>
<reference evidence="2 3" key="1">
    <citation type="submission" date="2020-08" db="EMBL/GenBank/DDBJ databases">
        <title>Sequencing the genomes of 1000 actinobacteria strains.</title>
        <authorList>
            <person name="Klenk H.-P."/>
        </authorList>
    </citation>
    <scope>NUCLEOTIDE SEQUENCE [LARGE SCALE GENOMIC DNA]</scope>
    <source>
        <strain evidence="2 3">DSM 43023</strain>
    </source>
</reference>
<protein>
    <submittedName>
        <fullName evidence="2">Uncharacterized protein</fullName>
    </submittedName>
</protein>
<dbReference type="AlphaFoldDB" id="A0A7W7WBR4"/>
<feature type="compositionally biased region" description="Basic and acidic residues" evidence="1">
    <location>
        <begin position="265"/>
        <end position="276"/>
    </location>
</feature>
<feature type="region of interest" description="Disordered" evidence="1">
    <location>
        <begin position="21"/>
        <end position="49"/>
    </location>
</feature>
<feature type="region of interest" description="Disordered" evidence="1">
    <location>
        <begin position="250"/>
        <end position="276"/>
    </location>
</feature>
<name>A0A7W7WBR4_9ACTN</name>
<comment type="caution">
    <text evidence="2">The sequence shown here is derived from an EMBL/GenBank/DDBJ whole genome shotgun (WGS) entry which is preliminary data.</text>
</comment>
<evidence type="ECO:0000256" key="1">
    <source>
        <dbReference type="SAM" id="MobiDB-lite"/>
    </source>
</evidence>
<organism evidence="2 3">
    <name type="scientific">Streptosporangium album</name>
    <dbReference type="NCBI Taxonomy" id="47479"/>
    <lineage>
        <taxon>Bacteria</taxon>
        <taxon>Bacillati</taxon>
        <taxon>Actinomycetota</taxon>
        <taxon>Actinomycetes</taxon>
        <taxon>Streptosporangiales</taxon>
        <taxon>Streptosporangiaceae</taxon>
        <taxon>Streptosporangium</taxon>
    </lineage>
</organism>
<accession>A0A7W7WBR4</accession>
<feature type="compositionally biased region" description="Basic and acidic residues" evidence="1">
    <location>
        <begin position="74"/>
        <end position="91"/>
    </location>
</feature>
<dbReference type="EMBL" id="JACHJU010000002">
    <property type="protein sequence ID" value="MBB4940484.1"/>
    <property type="molecule type" value="Genomic_DNA"/>
</dbReference>